<organism evidence="1 2">
    <name type="scientific">Microbacterium phage FuzzBuster</name>
    <dbReference type="NCBI Taxonomy" id="2590935"/>
    <lineage>
        <taxon>Viruses</taxon>
        <taxon>Duplodnaviria</taxon>
        <taxon>Heunggongvirae</taxon>
        <taxon>Uroviricota</taxon>
        <taxon>Caudoviricetes</taxon>
        <taxon>Hodgkinviridae</taxon>
        <taxon>Fuzzbustervirus</taxon>
        <taxon>Fuzzbustervirus fuzzbuster</taxon>
    </lineage>
</organism>
<accession>A0A516KV49</accession>
<evidence type="ECO:0000313" key="2">
    <source>
        <dbReference type="Proteomes" id="UP000315280"/>
    </source>
</evidence>
<protein>
    <submittedName>
        <fullName evidence="1">Uncharacterized protein</fullName>
    </submittedName>
</protein>
<gene>
    <name evidence="1" type="primary">71</name>
    <name evidence="1" type="ORF">SEA_FUZZBUSTER_71</name>
</gene>
<evidence type="ECO:0000313" key="1">
    <source>
        <dbReference type="EMBL" id="QDP45555.1"/>
    </source>
</evidence>
<proteinExistence type="predicted"/>
<reference evidence="1 2" key="1">
    <citation type="submission" date="2019-06" db="EMBL/GenBank/DDBJ databases">
        <authorList>
            <person name="Austin C.R."/>
            <person name="Baumgardner C.A."/>
            <person name="Baysinger H.J."/>
            <person name="David A.M."/>
            <person name="Folse N.B."/>
            <person name="Gammon C.A."/>
            <person name="Garcia V.M."/>
            <person name="Gobble C.S."/>
            <person name="Herold B.N."/>
            <person name="Huamancondor M.S."/>
            <person name="Matheson G.R."/>
            <person name="Mondragon I."/>
            <person name="Nemes S.A."/>
            <person name="Neri L.M."/>
            <person name="Renaud V.D."/>
            <person name="Rigsbee E.A."/>
            <person name="Rockette B.M."/>
            <person name="Santiago M.R."/>
            <person name="Savage M.D."/>
            <person name="Simpson J.M."/>
            <person name="Slentz J.N."/>
            <person name="Spencer B.G."/>
            <person name="White D.J."/>
            <person name="Yarboro C.B."/>
            <person name="Anderson E.L."/>
            <person name="Wallen J.R."/>
            <person name="Gainey M.D."/>
            <person name="Garlena R.A."/>
            <person name="Russell D.A."/>
            <person name="Pope W.H."/>
            <person name="Jacobs-Sera D."/>
            <person name="Hatfull G.F."/>
        </authorList>
    </citation>
    <scope>NUCLEOTIDE SEQUENCE [LARGE SCALE GENOMIC DNA]</scope>
</reference>
<name>A0A516KV49_9CAUD</name>
<keyword evidence="2" id="KW-1185">Reference proteome</keyword>
<sequence length="90" mass="9805">MSTTATATEARPVVKIVDRGILSYLGSRVHHVTTHHDKSRDGLRTVRMTWIDDATPENGSWPAGTTTEKVVKGNAMGAKFEVIEDTKVVA</sequence>
<dbReference type="Proteomes" id="UP000315280">
    <property type="component" value="Segment"/>
</dbReference>
<dbReference type="EMBL" id="MN062720">
    <property type="protein sequence ID" value="QDP45555.1"/>
    <property type="molecule type" value="Genomic_DNA"/>
</dbReference>